<dbReference type="SUPFAM" id="SSF51230">
    <property type="entry name" value="Single hybrid motif"/>
    <property type="match status" value="1"/>
</dbReference>
<dbReference type="RefSeq" id="WP_123251923.1">
    <property type="nucleotide sequence ID" value="NZ_RJLR01000006.1"/>
</dbReference>
<accession>A0A3N0G9D7</accession>
<keyword evidence="6 7" id="KW-0472">Membrane</keyword>
<evidence type="ECO:0000313" key="9">
    <source>
        <dbReference type="EMBL" id="RNM09094.1"/>
    </source>
</evidence>
<dbReference type="Pfam" id="PF26002">
    <property type="entry name" value="Beta-barrel_AprE"/>
    <property type="match status" value="1"/>
</dbReference>
<dbReference type="GO" id="GO:0009306">
    <property type="term" value="P:protein secretion"/>
    <property type="evidence" value="ECO:0007669"/>
    <property type="project" value="InterPro"/>
</dbReference>
<sequence>MRLAKFLQHINVYFSSYSQQGPQGLPEVGQALEEDTPRIIRLSIWIMLAFTVFLAGWAAVAEIDEVVHATGKTVSQSQRYRVQAQEAGELSDMYIREGQIVNVGEPLMRLEHTYSSSTNTSDTGENKTDKLSLVVSPVRGIIRYILVDATTGQISPGRTLVEITPLDDKLLVEARVKLQDMAFLRPGQEAMMTFTAYDDTTFGGLKGYIDQISQDMVTDQAGNSFYLVRLRTEKNYLGSIDKPLLILPGMVANVNIITGRKTLLSYLLKPIRQAQAEALRER</sequence>
<dbReference type="InterPro" id="IPR011053">
    <property type="entry name" value="Single_hybrid_motif"/>
</dbReference>
<evidence type="ECO:0000256" key="3">
    <source>
        <dbReference type="ARBA" id="ARBA00022448"/>
    </source>
</evidence>
<dbReference type="PANTHER" id="PTHR30386">
    <property type="entry name" value="MEMBRANE FUSION SUBUNIT OF EMRAB-TOLC MULTIDRUG EFFLUX PUMP"/>
    <property type="match status" value="1"/>
</dbReference>
<keyword evidence="3" id="KW-0813">Transport</keyword>
<gene>
    <name evidence="9" type="ORF">EF878_01725</name>
</gene>
<dbReference type="Gene3D" id="2.40.30.170">
    <property type="match status" value="1"/>
</dbReference>
<comment type="subcellular location">
    <subcellularLocation>
        <location evidence="1">Membrane</location>
        <topology evidence="1">Single-pass membrane protein</topology>
    </subcellularLocation>
</comment>
<dbReference type="GO" id="GO:0016020">
    <property type="term" value="C:membrane"/>
    <property type="evidence" value="ECO:0007669"/>
    <property type="project" value="UniProtKB-SubCell"/>
</dbReference>
<reference evidence="9 10" key="1">
    <citation type="submission" date="2018-11" db="EMBL/GenBank/DDBJ databases">
        <title>Characterization of surface water Dickeya isolates.</title>
        <authorList>
            <person name="Van Gijsegem F."/>
            <person name="Pedron J."/>
        </authorList>
    </citation>
    <scope>NUCLEOTIDE SEQUENCE [LARGE SCALE GENOMIC DNA]</scope>
    <source>
        <strain evidence="9 10">FVG1-MFV-O17</strain>
    </source>
</reference>
<comment type="caution">
    <text evidence="9">The sequence shown here is derived from an EMBL/GenBank/DDBJ whole genome shotgun (WGS) entry which is preliminary data.</text>
</comment>
<dbReference type="InterPro" id="IPR058982">
    <property type="entry name" value="Beta-barrel_AprE"/>
</dbReference>
<evidence type="ECO:0000256" key="2">
    <source>
        <dbReference type="ARBA" id="ARBA00009477"/>
    </source>
</evidence>
<dbReference type="InterPro" id="IPR050739">
    <property type="entry name" value="MFP"/>
</dbReference>
<dbReference type="PROSITE" id="PS00543">
    <property type="entry name" value="HLYD_FAMILY"/>
    <property type="match status" value="1"/>
</dbReference>
<dbReference type="OrthoDB" id="9775513at2"/>
<dbReference type="PRINTS" id="PR01490">
    <property type="entry name" value="RTXTOXIND"/>
</dbReference>
<keyword evidence="5 7" id="KW-1133">Transmembrane helix</keyword>
<evidence type="ECO:0000256" key="6">
    <source>
        <dbReference type="ARBA" id="ARBA00023136"/>
    </source>
</evidence>
<dbReference type="Proteomes" id="UP000276061">
    <property type="component" value="Unassembled WGS sequence"/>
</dbReference>
<dbReference type="Gene3D" id="2.40.50.100">
    <property type="match status" value="1"/>
</dbReference>
<evidence type="ECO:0000256" key="7">
    <source>
        <dbReference type="SAM" id="Phobius"/>
    </source>
</evidence>
<evidence type="ECO:0000313" key="10">
    <source>
        <dbReference type="Proteomes" id="UP000276061"/>
    </source>
</evidence>
<feature type="transmembrane region" description="Helical" evidence="7">
    <location>
        <begin position="42"/>
        <end position="60"/>
    </location>
</feature>
<comment type="similarity">
    <text evidence="2">Belongs to the membrane fusion protein (MFP) (TC 8.A.1) family.</text>
</comment>
<dbReference type="AlphaFoldDB" id="A0A3N0G9D7"/>
<feature type="domain" description="AprE-like beta-barrel" evidence="8">
    <location>
        <begin position="170"/>
        <end position="259"/>
    </location>
</feature>
<proteinExistence type="inferred from homology"/>
<protein>
    <submittedName>
        <fullName evidence="9">HlyD family efflux transporter periplasmic adaptor subunit</fullName>
    </submittedName>
</protein>
<dbReference type="EMBL" id="RJLR01000006">
    <property type="protein sequence ID" value="RNM09094.1"/>
    <property type="molecule type" value="Genomic_DNA"/>
</dbReference>
<name>A0A3N0G9D7_9GAMM</name>
<evidence type="ECO:0000256" key="4">
    <source>
        <dbReference type="ARBA" id="ARBA00022692"/>
    </source>
</evidence>
<evidence type="ECO:0000256" key="1">
    <source>
        <dbReference type="ARBA" id="ARBA00004167"/>
    </source>
</evidence>
<organism evidence="9 10">
    <name type="scientific">Dickeya undicola</name>
    <dbReference type="NCBI Taxonomy" id="1577887"/>
    <lineage>
        <taxon>Bacteria</taxon>
        <taxon>Pseudomonadati</taxon>
        <taxon>Pseudomonadota</taxon>
        <taxon>Gammaproteobacteria</taxon>
        <taxon>Enterobacterales</taxon>
        <taxon>Pectobacteriaceae</taxon>
        <taxon>Dickeya</taxon>
    </lineage>
</organism>
<dbReference type="InterPro" id="IPR006144">
    <property type="entry name" value="Secretion_HlyD_CS"/>
</dbReference>
<keyword evidence="4 7" id="KW-0812">Transmembrane</keyword>
<dbReference type="PANTHER" id="PTHR30386:SF26">
    <property type="entry name" value="TRANSPORT PROTEIN COMB"/>
    <property type="match status" value="1"/>
</dbReference>
<evidence type="ECO:0000256" key="5">
    <source>
        <dbReference type="ARBA" id="ARBA00022989"/>
    </source>
</evidence>
<evidence type="ECO:0000259" key="8">
    <source>
        <dbReference type="Pfam" id="PF26002"/>
    </source>
</evidence>